<gene>
    <name evidence="1" type="ORF">BJP34_29140</name>
</gene>
<organism evidence="1 2">
    <name type="scientific">Moorena producens PAL-8-15-08-1</name>
    <dbReference type="NCBI Taxonomy" id="1458985"/>
    <lineage>
        <taxon>Bacteria</taxon>
        <taxon>Bacillati</taxon>
        <taxon>Cyanobacteriota</taxon>
        <taxon>Cyanophyceae</taxon>
        <taxon>Coleofasciculales</taxon>
        <taxon>Coleofasciculaceae</taxon>
        <taxon>Moorena</taxon>
    </lineage>
</organism>
<dbReference type="KEGG" id="mpro:BJP34_29140"/>
<reference evidence="2" key="1">
    <citation type="submission" date="2016-10" db="EMBL/GenBank/DDBJ databases">
        <title>Comparative genomics uncovers the prolific and rare metabolic potential of the cyanobacterial genus Moorea.</title>
        <authorList>
            <person name="Leao T."/>
            <person name="Castelao G."/>
            <person name="Korobeynikov A."/>
            <person name="Monroe E.A."/>
            <person name="Podell S."/>
            <person name="Glukhov E."/>
            <person name="Allen E."/>
            <person name="Gerwick W.H."/>
            <person name="Gerwick L."/>
        </authorList>
    </citation>
    <scope>NUCLEOTIDE SEQUENCE [LARGE SCALE GENOMIC DNA]</scope>
    <source>
        <strain evidence="2">PAL-8-15-08-1</strain>
    </source>
</reference>
<dbReference type="Proteomes" id="UP000177870">
    <property type="component" value="Chromosome"/>
</dbReference>
<dbReference type="RefSeq" id="WP_070395358.1">
    <property type="nucleotide sequence ID" value="NZ_CP017599.1"/>
</dbReference>
<proteinExistence type="predicted"/>
<protein>
    <submittedName>
        <fullName evidence="1">Uncharacterized protein</fullName>
    </submittedName>
</protein>
<evidence type="ECO:0000313" key="1">
    <source>
        <dbReference type="EMBL" id="AOX02965.1"/>
    </source>
</evidence>
<evidence type="ECO:0000313" key="2">
    <source>
        <dbReference type="Proteomes" id="UP000177870"/>
    </source>
</evidence>
<accession>A0A1D8TZF9</accession>
<name>A0A1D8TZF9_9CYAN</name>
<dbReference type="EMBL" id="CP017599">
    <property type="protein sequence ID" value="AOX02965.1"/>
    <property type="molecule type" value="Genomic_DNA"/>
</dbReference>
<dbReference type="OrthoDB" id="527031at2"/>
<sequence>MAFWPRLFVTPSAFGHGRKVSQIKTRGQQVYLKGLDFSVFLSWVWLKRDGKRVQRFVISTKAMKGKTIARWGRRIWQI</sequence>
<dbReference type="AlphaFoldDB" id="A0A1D8TZF9"/>